<evidence type="ECO:0000313" key="2">
    <source>
        <dbReference type="EMBL" id="MBJ7542282.1"/>
    </source>
</evidence>
<dbReference type="Gene3D" id="3.90.550.10">
    <property type="entry name" value="Spore Coat Polysaccharide Biosynthesis Protein SpsA, Chain A"/>
    <property type="match status" value="1"/>
</dbReference>
<name>A0A8I1G824_9HYPH</name>
<dbReference type="Proteomes" id="UP000623250">
    <property type="component" value="Unassembled WGS sequence"/>
</dbReference>
<evidence type="ECO:0000313" key="3">
    <source>
        <dbReference type="Proteomes" id="UP000623250"/>
    </source>
</evidence>
<evidence type="ECO:0000259" key="1">
    <source>
        <dbReference type="Pfam" id="PF00483"/>
    </source>
</evidence>
<keyword evidence="2" id="KW-0548">Nucleotidyltransferase</keyword>
<dbReference type="PANTHER" id="PTHR47183">
    <property type="entry name" value="GLUCOSE-1-PHOSPHATE CYTIDYLYLTRANSFERASE-RELATED"/>
    <property type="match status" value="1"/>
</dbReference>
<reference evidence="2 3" key="1">
    <citation type="submission" date="2020-12" db="EMBL/GenBank/DDBJ databases">
        <title>Revised draft genomes of Rhodomicrobium vannielii ATCC 17100 and Rhodomicrobium udaipurense JA643.</title>
        <authorList>
            <person name="Conners E.M."/>
            <person name="Davenport E.J."/>
            <person name="Bose A."/>
        </authorList>
    </citation>
    <scope>NUCLEOTIDE SEQUENCE [LARGE SCALE GENOMIC DNA]</scope>
    <source>
        <strain evidence="2 3">JA643</strain>
    </source>
</reference>
<dbReference type="PANTHER" id="PTHR47183:SF3">
    <property type="entry name" value="TRANSFERASE"/>
    <property type="match status" value="1"/>
</dbReference>
<dbReference type="AlphaFoldDB" id="A0A8I1G824"/>
<accession>A0A8I1G824</accession>
<dbReference type="SUPFAM" id="SSF53448">
    <property type="entry name" value="Nucleotide-diphospho-sugar transferases"/>
    <property type="match status" value="1"/>
</dbReference>
<sequence length="273" mass="31616">MKVVLFCGGLGTRIREYSEKVPKPMIPVGSQPIMMHIMQYYSNFGHRDFILCLGYKANIIKEFFLNYKPQLFTDCVVSNHGEKVEFLTAMPADWSVSLIDTGIWRNIGERLMEVRHHLAHEDMFLANYSDGLSDVDLDDMIDKFRRSGKVACFLATRPPLTYHLVDMDGAGNVREFRSSNRSEMWINGGYFIMTPKIFDYMQPGEELVLEPFQRLIDDGQLMAYRHEGFWRSMDTLRDRQTLEDMVEKGQMPWCVERKGPGKLSQSLSEVSRA</sequence>
<dbReference type="InterPro" id="IPR029044">
    <property type="entry name" value="Nucleotide-diphossugar_trans"/>
</dbReference>
<dbReference type="GO" id="GO:0047343">
    <property type="term" value="F:glucose-1-phosphate cytidylyltransferase activity"/>
    <property type="evidence" value="ECO:0007669"/>
    <property type="project" value="InterPro"/>
</dbReference>
<gene>
    <name evidence="2" type="ORF">JDN41_01760</name>
</gene>
<keyword evidence="2" id="KW-0808">Transferase</keyword>
<feature type="domain" description="Nucleotidyl transferase" evidence="1">
    <location>
        <begin position="3"/>
        <end position="231"/>
    </location>
</feature>
<dbReference type="RefSeq" id="WP_037235993.1">
    <property type="nucleotide sequence ID" value="NZ_JAEMUK010000004.1"/>
</dbReference>
<protein>
    <submittedName>
        <fullName evidence="2">Glucose-1-phosphate cytidylyltransferase</fullName>
    </submittedName>
</protein>
<organism evidence="2 3">
    <name type="scientific">Rhodomicrobium udaipurense</name>
    <dbReference type="NCBI Taxonomy" id="1202716"/>
    <lineage>
        <taxon>Bacteria</taxon>
        <taxon>Pseudomonadati</taxon>
        <taxon>Pseudomonadota</taxon>
        <taxon>Alphaproteobacteria</taxon>
        <taxon>Hyphomicrobiales</taxon>
        <taxon>Hyphomicrobiaceae</taxon>
        <taxon>Rhodomicrobium</taxon>
    </lineage>
</organism>
<dbReference type="EMBL" id="JAEMUK010000004">
    <property type="protein sequence ID" value="MBJ7542282.1"/>
    <property type="molecule type" value="Genomic_DNA"/>
</dbReference>
<dbReference type="InterPro" id="IPR005835">
    <property type="entry name" value="NTP_transferase_dom"/>
</dbReference>
<keyword evidence="3" id="KW-1185">Reference proteome</keyword>
<dbReference type="Pfam" id="PF00483">
    <property type="entry name" value="NTP_transferase"/>
    <property type="match status" value="1"/>
</dbReference>
<proteinExistence type="predicted"/>
<dbReference type="CDD" id="cd02524">
    <property type="entry name" value="G1P_cytidylyltransferase"/>
    <property type="match status" value="1"/>
</dbReference>
<comment type="caution">
    <text evidence="2">The sequence shown here is derived from an EMBL/GenBank/DDBJ whole genome shotgun (WGS) entry which is preliminary data.</text>
</comment>
<dbReference type="InterPro" id="IPR013446">
    <property type="entry name" value="G1P_cyt_trans-like"/>
</dbReference>